<feature type="chain" id="PRO_5040976626" evidence="1">
    <location>
        <begin position="21"/>
        <end position="211"/>
    </location>
</feature>
<name>A0A9X2T375_9BACT</name>
<evidence type="ECO:0000256" key="1">
    <source>
        <dbReference type="SAM" id="SignalP"/>
    </source>
</evidence>
<sequence>MRYIQLTLVLLLIFNLSAKSQNGQFPSQLWHKGQIITTNGQVFQGSLKYDLENNLVQLQNSGIETFSASNVERFEIFDEQYGGIRTFYSLPYSLSGDYESPIFFEILTEGNNIVLLCREYITTDNRGMGMYSPMVMNPIWGPPLSGAYRLAFNFYFLKDGAIQKYSQKKKELLDILDDRSDEVELYMRKNRLTHDQRGDLLRITAYYNQIK</sequence>
<reference evidence="2" key="1">
    <citation type="submission" date="2022-08" db="EMBL/GenBank/DDBJ databases">
        <authorList>
            <person name="Zhang D."/>
        </authorList>
    </citation>
    <scope>NUCLEOTIDE SEQUENCE</scope>
    <source>
        <strain evidence="2">XJ19-11</strain>
    </source>
</reference>
<keyword evidence="1" id="KW-0732">Signal</keyword>
<dbReference type="Proteomes" id="UP001142175">
    <property type="component" value="Unassembled WGS sequence"/>
</dbReference>
<proteinExistence type="predicted"/>
<keyword evidence="3" id="KW-1185">Reference proteome</keyword>
<feature type="signal peptide" evidence="1">
    <location>
        <begin position="1"/>
        <end position="20"/>
    </location>
</feature>
<gene>
    <name evidence="2" type="ORF">NU887_20235</name>
</gene>
<dbReference type="EMBL" id="JANSUY010000029">
    <property type="protein sequence ID" value="MCR9017376.1"/>
    <property type="molecule type" value="Genomic_DNA"/>
</dbReference>
<comment type="caution">
    <text evidence="2">The sequence shown here is derived from an EMBL/GenBank/DDBJ whole genome shotgun (WGS) entry which is preliminary data.</text>
</comment>
<organism evidence="2 3">
    <name type="scientific">Aquiflexum gelatinilyticum</name>
    <dbReference type="NCBI Taxonomy" id="2961943"/>
    <lineage>
        <taxon>Bacteria</taxon>
        <taxon>Pseudomonadati</taxon>
        <taxon>Bacteroidota</taxon>
        <taxon>Cytophagia</taxon>
        <taxon>Cytophagales</taxon>
        <taxon>Cyclobacteriaceae</taxon>
        <taxon>Aquiflexum</taxon>
    </lineage>
</organism>
<dbReference type="AlphaFoldDB" id="A0A9X2T375"/>
<evidence type="ECO:0000313" key="3">
    <source>
        <dbReference type="Proteomes" id="UP001142175"/>
    </source>
</evidence>
<evidence type="ECO:0000313" key="2">
    <source>
        <dbReference type="EMBL" id="MCR9017376.1"/>
    </source>
</evidence>
<dbReference type="RefSeq" id="WP_258425212.1">
    <property type="nucleotide sequence ID" value="NZ_JANSUY010000029.1"/>
</dbReference>
<accession>A0A9X2T375</accession>
<protein>
    <submittedName>
        <fullName evidence="2">Uncharacterized protein</fullName>
    </submittedName>
</protein>